<comment type="caution">
    <text evidence="10">The sequence shown here is derived from an EMBL/GenBank/DDBJ whole genome shotgun (WGS) entry which is preliminary data.</text>
</comment>
<keyword evidence="3 6" id="KW-0812">Transmembrane</keyword>
<dbReference type="InterPro" id="IPR006634">
    <property type="entry name" value="TLC-dom"/>
</dbReference>
<evidence type="ECO:0000256" key="5">
    <source>
        <dbReference type="ARBA" id="ARBA00023136"/>
    </source>
</evidence>
<feature type="compositionally biased region" description="Acidic residues" evidence="7">
    <location>
        <begin position="472"/>
        <end position="487"/>
    </location>
</feature>
<dbReference type="PANTHER" id="PTHR12560:SF0">
    <property type="entry name" value="LD18904P"/>
    <property type="match status" value="1"/>
</dbReference>
<dbReference type="Proteomes" id="UP001152087">
    <property type="component" value="Unassembled WGS sequence"/>
</dbReference>
<dbReference type="GO" id="GO:0016020">
    <property type="term" value="C:membrane"/>
    <property type="evidence" value="ECO:0007669"/>
    <property type="project" value="UniProtKB-SubCell"/>
</dbReference>
<keyword evidence="11" id="KW-1185">Reference proteome</keyword>
<evidence type="ECO:0000256" key="4">
    <source>
        <dbReference type="ARBA" id="ARBA00022989"/>
    </source>
</evidence>
<feature type="transmembrane region" description="Helical" evidence="8">
    <location>
        <begin position="185"/>
        <end position="208"/>
    </location>
</feature>
<reference evidence="10" key="1">
    <citation type="submission" date="2022-09" db="EMBL/GenBank/DDBJ databases">
        <title>Fusarium specimens isolated from Avocado Roots.</title>
        <authorList>
            <person name="Stajich J."/>
            <person name="Roper C."/>
            <person name="Heimlech-Rivalta G."/>
        </authorList>
    </citation>
    <scope>NUCLEOTIDE SEQUENCE</scope>
    <source>
        <strain evidence="10">A02</strain>
    </source>
</reference>
<evidence type="ECO:0000313" key="11">
    <source>
        <dbReference type="Proteomes" id="UP001152087"/>
    </source>
</evidence>
<evidence type="ECO:0000313" key="10">
    <source>
        <dbReference type="EMBL" id="KAJ4192731.1"/>
    </source>
</evidence>
<dbReference type="GO" id="GO:0046513">
    <property type="term" value="P:ceramide biosynthetic process"/>
    <property type="evidence" value="ECO:0007669"/>
    <property type="project" value="InterPro"/>
</dbReference>
<feature type="domain" description="TLC" evidence="9">
    <location>
        <begin position="220"/>
        <end position="460"/>
    </location>
</feature>
<dbReference type="EMBL" id="JAOQAV010000007">
    <property type="protein sequence ID" value="KAJ4192731.1"/>
    <property type="molecule type" value="Genomic_DNA"/>
</dbReference>
<gene>
    <name evidence="10" type="primary">lag1_1</name>
    <name evidence="10" type="ORF">NW755_003879</name>
</gene>
<feature type="transmembrane region" description="Helical" evidence="8">
    <location>
        <begin position="325"/>
        <end position="344"/>
    </location>
</feature>
<feature type="transmembrane region" description="Helical" evidence="8">
    <location>
        <begin position="138"/>
        <end position="155"/>
    </location>
</feature>
<feature type="region of interest" description="Disordered" evidence="7">
    <location>
        <begin position="507"/>
        <end position="542"/>
    </location>
</feature>
<comment type="subcellular location">
    <subcellularLocation>
        <location evidence="1">Membrane</location>
        <topology evidence="1">Multi-pass membrane protein</topology>
    </subcellularLocation>
</comment>
<dbReference type="GO" id="GO:0050291">
    <property type="term" value="F:sphingosine N-acyltransferase activity"/>
    <property type="evidence" value="ECO:0007669"/>
    <property type="project" value="UniProtKB-EC"/>
</dbReference>
<accession>A0A9W8RBU6</accession>
<keyword evidence="10" id="KW-0012">Acyltransferase</keyword>
<keyword evidence="10" id="KW-0808">Transferase</keyword>
<dbReference type="PANTHER" id="PTHR12560">
    <property type="entry name" value="LONGEVITY ASSURANCE FACTOR 1 LAG1"/>
    <property type="match status" value="1"/>
</dbReference>
<evidence type="ECO:0000256" key="3">
    <source>
        <dbReference type="ARBA" id="ARBA00022692"/>
    </source>
</evidence>
<dbReference type="OrthoDB" id="537032at2759"/>
<keyword evidence="5 6" id="KW-0472">Membrane</keyword>
<evidence type="ECO:0000256" key="2">
    <source>
        <dbReference type="ARBA" id="ARBA00009808"/>
    </source>
</evidence>
<comment type="similarity">
    <text evidence="2">Belongs to the sphingosine N-acyltransferase family.</text>
</comment>
<evidence type="ECO:0000256" key="8">
    <source>
        <dbReference type="SAM" id="Phobius"/>
    </source>
</evidence>
<protein>
    <submittedName>
        <fullName evidence="10">Sphingosine N-acyltransferase lag1</fullName>
        <ecNumber evidence="10">2.3.1.24</ecNumber>
    </submittedName>
</protein>
<keyword evidence="4 8" id="KW-1133">Transmembrane helix</keyword>
<dbReference type="Pfam" id="PF03798">
    <property type="entry name" value="TRAM_LAG1_CLN8"/>
    <property type="match status" value="1"/>
</dbReference>
<proteinExistence type="inferred from homology"/>
<evidence type="ECO:0000259" key="9">
    <source>
        <dbReference type="PROSITE" id="PS50922"/>
    </source>
</evidence>
<feature type="transmembrane region" description="Helical" evidence="8">
    <location>
        <begin position="229"/>
        <end position="253"/>
    </location>
</feature>
<evidence type="ECO:0000256" key="1">
    <source>
        <dbReference type="ARBA" id="ARBA00004141"/>
    </source>
</evidence>
<dbReference type="AlphaFoldDB" id="A0A9W8RBU6"/>
<feature type="region of interest" description="Disordered" evidence="7">
    <location>
        <begin position="465"/>
        <end position="487"/>
    </location>
</feature>
<feature type="compositionally biased region" description="Low complexity" evidence="7">
    <location>
        <begin position="45"/>
        <end position="59"/>
    </location>
</feature>
<feature type="transmembrane region" description="Helical" evidence="8">
    <location>
        <begin position="429"/>
        <end position="452"/>
    </location>
</feature>
<feature type="transmembrane region" description="Helical" evidence="8">
    <location>
        <begin position="356"/>
        <end position="380"/>
    </location>
</feature>
<dbReference type="SMART" id="SM00724">
    <property type="entry name" value="TLC"/>
    <property type="match status" value="1"/>
</dbReference>
<feature type="compositionally biased region" description="Basic and acidic residues" evidence="7">
    <location>
        <begin position="525"/>
        <end position="542"/>
    </location>
</feature>
<evidence type="ECO:0000256" key="7">
    <source>
        <dbReference type="SAM" id="MobiDB-lite"/>
    </source>
</evidence>
<organism evidence="10 11">
    <name type="scientific">Fusarium falciforme</name>
    <dbReference type="NCBI Taxonomy" id="195108"/>
    <lineage>
        <taxon>Eukaryota</taxon>
        <taxon>Fungi</taxon>
        <taxon>Dikarya</taxon>
        <taxon>Ascomycota</taxon>
        <taxon>Pezizomycotina</taxon>
        <taxon>Sordariomycetes</taxon>
        <taxon>Hypocreomycetidae</taxon>
        <taxon>Hypocreales</taxon>
        <taxon>Nectriaceae</taxon>
        <taxon>Fusarium</taxon>
        <taxon>Fusarium solani species complex</taxon>
    </lineage>
</organism>
<name>A0A9W8RBU6_9HYPO</name>
<feature type="region of interest" description="Disordered" evidence="7">
    <location>
        <begin position="1"/>
        <end position="106"/>
    </location>
</feature>
<feature type="compositionally biased region" description="Polar residues" evidence="7">
    <location>
        <begin position="28"/>
        <end position="43"/>
    </location>
</feature>
<dbReference type="EC" id="2.3.1.24" evidence="10"/>
<sequence length="542" mass="61809">MSDTSYPAPSQVDDKTTIAAPPPPPQPFTSESSIADATVSLQDSPAPTAQQAQQQQPAPETLESKPAPNPKTANGFAKASPSSAPARTRLKRDNSTPNMNGPLYMQTSGNKTVLVRRLKRKEESTWKHLARWFVENQIGLSFNLLALIFLAQTFIPKAREHTYKFFNLSYYNPKSGQYRIGFDDAYFIAFCIILFTGLRAGIMEHVLAPIGRLQGITSRKSLTRFSEQAWLMVYYTVFWPWGVYIYCTSPHYMSMKNLWTDWPNRELDGLMKGYLLCQWAFWLQQMIVINIEERRKDHWQMFTHHIVTTALIYSCYAYHHTRVGNFILVIMDVVDLFLPLAKCLKYSGFTKLCDVMFGLFVVSWFIARHVLYIMVCWSIYSDVPQIMPVGCFKGTNDNLIGPIDPPAGYSYLLDPFLKPDGLVCYNETIQWAFLAPLLFLQVITIGWFTMIVRVIIKVLKGGDAEDVRSDDEGGDEEEEEDEFVYEEAQPLEEEVGVEELDLRNWERRSGVRKQASSSGVSLPGHSDRKELLGRIGCEKQVD</sequence>
<evidence type="ECO:0000256" key="6">
    <source>
        <dbReference type="PROSITE-ProRule" id="PRU00205"/>
    </source>
</evidence>
<dbReference type="InterPro" id="IPR016439">
    <property type="entry name" value="Lag1/Lac1-like"/>
</dbReference>
<dbReference type="PROSITE" id="PS50922">
    <property type="entry name" value="TLC"/>
    <property type="match status" value="1"/>
</dbReference>
<feature type="compositionally biased region" description="Polar residues" evidence="7">
    <location>
        <begin position="95"/>
        <end position="106"/>
    </location>
</feature>